<evidence type="ECO:0000256" key="11">
    <source>
        <dbReference type="ARBA" id="ARBA00023235"/>
    </source>
</evidence>
<dbReference type="GO" id="GO:0046872">
    <property type="term" value="F:metal ion binding"/>
    <property type="evidence" value="ECO:0007669"/>
    <property type="project" value="UniProtKB-UniRule"/>
</dbReference>
<dbReference type="Proteomes" id="UP000214689">
    <property type="component" value="Chromosome"/>
</dbReference>
<name>A0A223ATD6_9FIRM</name>
<keyword evidence="10 17" id="KW-0520">NAD</keyword>
<comment type="catalytic activity">
    <reaction evidence="16 17 19">
        <text>(6S)-NADPHX + ADP = AMP + phosphate + NADPH + H(+)</text>
        <dbReference type="Rhea" id="RHEA:32235"/>
        <dbReference type="ChEBI" id="CHEBI:15378"/>
        <dbReference type="ChEBI" id="CHEBI:43474"/>
        <dbReference type="ChEBI" id="CHEBI:57783"/>
        <dbReference type="ChEBI" id="CHEBI:64076"/>
        <dbReference type="ChEBI" id="CHEBI:456215"/>
        <dbReference type="ChEBI" id="CHEBI:456216"/>
        <dbReference type="EC" id="4.2.1.136"/>
    </reaction>
</comment>
<evidence type="ECO:0000256" key="19">
    <source>
        <dbReference type="PIRNR" id="PIRNR017184"/>
    </source>
</evidence>
<keyword evidence="13" id="KW-0511">Multifunctional enzyme</keyword>
<evidence type="ECO:0000256" key="2">
    <source>
        <dbReference type="ARBA" id="ARBA00000909"/>
    </source>
</evidence>
<dbReference type="SUPFAM" id="SSF53613">
    <property type="entry name" value="Ribokinase-like"/>
    <property type="match status" value="1"/>
</dbReference>
<feature type="binding site" evidence="17">
    <location>
        <position position="267"/>
    </location>
    <ligand>
        <name>(6S)-NADPHX</name>
        <dbReference type="ChEBI" id="CHEBI:64076"/>
    </ligand>
</feature>
<dbReference type="PIRSF" id="PIRSF017184">
    <property type="entry name" value="Nnr"/>
    <property type="match status" value="1"/>
</dbReference>
<dbReference type="InterPro" id="IPR000631">
    <property type="entry name" value="CARKD"/>
</dbReference>
<keyword evidence="23" id="KW-1185">Reference proteome</keyword>
<feature type="binding site" evidence="18">
    <location>
        <begin position="132"/>
        <end position="138"/>
    </location>
    <ligand>
        <name>(6S)-NADPHX</name>
        <dbReference type="ChEBI" id="CHEBI:64076"/>
    </ligand>
</feature>
<feature type="binding site" evidence="18">
    <location>
        <position position="58"/>
    </location>
    <ligand>
        <name>K(+)</name>
        <dbReference type="ChEBI" id="CHEBI:29103"/>
    </ligand>
</feature>
<keyword evidence="8 17" id="KW-0521">NADP</keyword>
<feature type="binding site" evidence="18">
    <location>
        <begin position="57"/>
        <end position="61"/>
    </location>
    <ligand>
        <name>(6S)-NADPHX</name>
        <dbReference type="ChEBI" id="CHEBI:64076"/>
    </ligand>
</feature>
<feature type="binding site" evidence="17">
    <location>
        <position position="451"/>
    </location>
    <ligand>
        <name>(6S)-NADPHX</name>
        <dbReference type="ChEBI" id="CHEBI:64076"/>
    </ligand>
</feature>
<comment type="similarity">
    <text evidence="3 19">In the N-terminal section; belongs to the NnrE/AIBP family.</text>
</comment>
<dbReference type="PANTHER" id="PTHR12592:SF0">
    <property type="entry name" value="ATP-DEPENDENT (S)-NAD(P)H-HYDRATE DEHYDRATASE"/>
    <property type="match status" value="1"/>
</dbReference>
<comment type="cofactor">
    <cofactor evidence="18 19">
        <name>K(+)</name>
        <dbReference type="ChEBI" id="CHEBI:29103"/>
    </cofactor>
    <text evidence="18 19">Binds 1 potassium ion per subunit.</text>
</comment>
<feature type="binding site" evidence="18">
    <location>
        <position position="164"/>
    </location>
    <ligand>
        <name>K(+)</name>
        <dbReference type="ChEBI" id="CHEBI:29103"/>
    </ligand>
</feature>
<keyword evidence="9 18" id="KW-0630">Potassium</keyword>
<evidence type="ECO:0000256" key="12">
    <source>
        <dbReference type="ARBA" id="ARBA00023239"/>
    </source>
</evidence>
<evidence type="ECO:0000256" key="9">
    <source>
        <dbReference type="ARBA" id="ARBA00022958"/>
    </source>
</evidence>
<dbReference type="InterPro" id="IPR030677">
    <property type="entry name" value="Nnr"/>
</dbReference>
<dbReference type="InterPro" id="IPR036652">
    <property type="entry name" value="YjeF_N_dom_sf"/>
</dbReference>
<dbReference type="HAMAP" id="MF_01966">
    <property type="entry name" value="NADHX_epimerase"/>
    <property type="match status" value="1"/>
</dbReference>
<dbReference type="GO" id="GO:0046496">
    <property type="term" value="P:nicotinamide nucleotide metabolic process"/>
    <property type="evidence" value="ECO:0007669"/>
    <property type="project" value="UniProtKB-UniRule"/>
</dbReference>
<dbReference type="AlphaFoldDB" id="A0A223ATD6"/>
<dbReference type="InterPro" id="IPR029056">
    <property type="entry name" value="Ribokinase-like"/>
</dbReference>
<protein>
    <recommendedName>
        <fullName evidence="19">Bifunctional NAD(P)H-hydrate repair enzyme</fullName>
    </recommendedName>
    <alternativeName>
        <fullName evidence="19">Nicotinamide nucleotide repair protein</fullName>
    </alternativeName>
    <domain>
        <recommendedName>
            <fullName evidence="19">ADP-dependent (S)-NAD(P)H-hydrate dehydratase</fullName>
            <ecNumber evidence="19">4.2.1.136</ecNumber>
        </recommendedName>
        <alternativeName>
            <fullName evidence="19">ADP-dependent NAD(P)HX dehydratase</fullName>
        </alternativeName>
    </domain>
    <domain>
        <recommendedName>
            <fullName evidence="19">NAD(P)H-hydrate epimerase</fullName>
            <ecNumber evidence="19">5.1.99.6</ecNumber>
        </recommendedName>
    </domain>
</protein>
<feature type="binding site" evidence="17">
    <location>
        <begin position="418"/>
        <end position="422"/>
    </location>
    <ligand>
        <name>AMP</name>
        <dbReference type="ChEBI" id="CHEBI:456215"/>
    </ligand>
</feature>
<keyword evidence="11 18" id="KW-0413">Isomerase</keyword>
<dbReference type="HAMAP" id="MF_01965">
    <property type="entry name" value="NADHX_dehydratase"/>
    <property type="match status" value="1"/>
</dbReference>
<dbReference type="PROSITE" id="PS51385">
    <property type="entry name" value="YJEF_N"/>
    <property type="match status" value="1"/>
</dbReference>
<evidence type="ECO:0000256" key="15">
    <source>
        <dbReference type="ARBA" id="ARBA00048238"/>
    </source>
</evidence>
<comment type="caution">
    <text evidence="18">Lacks conserved residue(s) required for the propagation of feature annotation.</text>
</comment>
<evidence type="ECO:0000313" key="22">
    <source>
        <dbReference type="EMBL" id="ASS38169.1"/>
    </source>
</evidence>
<evidence type="ECO:0000259" key="21">
    <source>
        <dbReference type="PROSITE" id="PS51385"/>
    </source>
</evidence>
<evidence type="ECO:0000256" key="13">
    <source>
        <dbReference type="ARBA" id="ARBA00023268"/>
    </source>
</evidence>
<feature type="binding site" evidence="17">
    <location>
        <position position="450"/>
    </location>
    <ligand>
        <name>AMP</name>
        <dbReference type="ChEBI" id="CHEBI:456215"/>
    </ligand>
</feature>
<evidence type="ECO:0000259" key="20">
    <source>
        <dbReference type="PROSITE" id="PS51383"/>
    </source>
</evidence>
<evidence type="ECO:0000256" key="1">
    <source>
        <dbReference type="ARBA" id="ARBA00000013"/>
    </source>
</evidence>
<evidence type="ECO:0000256" key="5">
    <source>
        <dbReference type="ARBA" id="ARBA00022723"/>
    </source>
</evidence>
<dbReference type="GO" id="GO:0110051">
    <property type="term" value="P:metabolite repair"/>
    <property type="evidence" value="ECO:0007669"/>
    <property type="project" value="TreeGrafter"/>
</dbReference>
<evidence type="ECO:0000256" key="14">
    <source>
        <dbReference type="ARBA" id="ARBA00025153"/>
    </source>
</evidence>
<evidence type="ECO:0000256" key="10">
    <source>
        <dbReference type="ARBA" id="ARBA00023027"/>
    </source>
</evidence>
<accession>A0A223ATD6</accession>
<comment type="catalytic activity">
    <reaction evidence="2 18 19">
        <text>(6R)-NADPHX = (6S)-NADPHX</text>
        <dbReference type="Rhea" id="RHEA:32227"/>
        <dbReference type="ChEBI" id="CHEBI:64076"/>
        <dbReference type="ChEBI" id="CHEBI:64077"/>
        <dbReference type="EC" id="5.1.99.6"/>
    </reaction>
</comment>
<comment type="function">
    <text evidence="18">Catalyzes the epimerization of the S- and R-forms of NAD(P)HX, a damaged form of NAD(P)H that is a result of enzymatic or heat-dependent hydration. This is a prerequisite for the S-specific NAD(P)H-hydrate dehydratase to allow the repair of both epimers of NAD(P)HX.</text>
</comment>
<keyword evidence="12 17" id="KW-0456">Lyase</keyword>
<dbReference type="GO" id="GO:0052856">
    <property type="term" value="F:NAD(P)HX epimerase activity"/>
    <property type="evidence" value="ECO:0007669"/>
    <property type="project" value="UniProtKB-UniRule"/>
</dbReference>
<dbReference type="EMBL" id="CP016199">
    <property type="protein sequence ID" value="ASS38169.1"/>
    <property type="molecule type" value="Genomic_DNA"/>
</dbReference>
<evidence type="ECO:0000256" key="6">
    <source>
        <dbReference type="ARBA" id="ARBA00022741"/>
    </source>
</evidence>
<comment type="similarity">
    <text evidence="17">Belongs to the NnrD/CARKD family.</text>
</comment>
<dbReference type="PROSITE" id="PS51383">
    <property type="entry name" value="YJEF_C_3"/>
    <property type="match status" value="1"/>
</dbReference>
<sequence>MYALTAKAMRYMDEYTIGKGIPSAVLMENAAGGLVSEIISRFPDKDTEVLIVVGHGNNGADGLCVARWLIQLGYVVNVYFVGDRGKVSQAFTDQLRILTSMSKSFRMYGLGSRDDLKILQQRYDVIVDGIFGIGLNRRFGANFAKFIEYLNTKSGFKIAIDIPSGLNGTTGGIMDAVFKADLTVTFGNYKTGMFFGEGRVVSGEVKLIDIGIIKSGYSTIDDKLFICDKKFLDDTRHLALVPREERSHKGTFGSVGIVVGPNAMMGASMLAAKAAYRCGCGLVKIFCPNKYVGYFNVAIPEAVVVPYKNDDITGAMTEFASSVDVVLVGPGLKEDSTGRILVKQLLAMEIKLVIDAGALNIIARNLKPFRKRRASCVITPHVGEMAKLCDEDIKVVDKNKVGFIKKFSQHYNVSMVVKSDVSLISLLNGNDQRLFLNTLGNSGLATAGSGDVLAGTITSLIAQGNSLNNSLIYGVMIHGNAADKLDTGEDARRKMMASDIVDSLF</sequence>
<feature type="binding site" evidence="17">
    <location>
        <position position="381"/>
    </location>
    <ligand>
        <name>(6S)-NADPHX</name>
        <dbReference type="ChEBI" id="CHEBI:64076"/>
    </ligand>
</feature>
<comment type="similarity">
    <text evidence="4 19">In the C-terminal section; belongs to the NnrD/CARKD family.</text>
</comment>
<keyword evidence="7 17" id="KW-0067">ATP-binding</keyword>
<evidence type="ECO:0000256" key="16">
    <source>
        <dbReference type="ARBA" id="ARBA00049209"/>
    </source>
</evidence>
<comment type="cofactor">
    <cofactor evidence="17">
        <name>Mg(2+)</name>
        <dbReference type="ChEBI" id="CHEBI:18420"/>
    </cofactor>
</comment>
<evidence type="ECO:0000256" key="7">
    <source>
        <dbReference type="ARBA" id="ARBA00022840"/>
    </source>
</evidence>
<evidence type="ECO:0000256" key="17">
    <source>
        <dbReference type="HAMAP-Rule" id="MF_01965"/>
    </source>
</evidence>
<dbReference type="NCBIfam" id="TIGR00197">
    <property type="entry name" value="yjeF_nterm"/>
    <property type="match status" value="1"/>
</dbReference>
<dbReference type="EC" id="5.1.99.6" evidence="19"/>
<evidence type="ECO:0000313" key="23">
    <source>
        <dbReference type="Proteomes" id="UP000214689"/>
    </source>
</evidence>
<feature type="binding site" evidence="18">
    <location>
        <position position="128"/>
    </location>
    <ligand>
        <name>K(+)</name>
        <dbReference type="ChEBI" id="CHEBI:29103"/>
    </ligand>
</feature>
<comment type="catalytic activity">
    <reaction evidence="1 18 19">
        <text>(6R)-NADHX = (6S)-NADHX</text>
        <dbReference type="Rhea" id="RHEA:32215"/>
        <dbReference type="ChEBI" id="CHEBI:64074"/>
        <dbReference type="ChEBI" id="CHEBI:64075"/>
        <dbReference type="EC" id="5.1.99.6"/>
    </reaction>
</comment>
<feature type="domain" description="YjeF N-terminal" evidence="21">
    <location>
        <begin position="9"/>
        <end position="218"/>
    </location>
</feature>
<dbReference type="PROSITE" id="PS01050">
    <property type="entry name" value="YJEF_C_2"/>
    <property type="match status" value="1"/>
</dbReference>
<dbReference type="InterPro" id="IPR004443">
    <property type="entry name" value="YjeF_N_dom"/>
</dbReference>
<comment type="function">
    <text evidence="17">Catalyzes the dehydration of the S-form of NAD(P)HX at the expense of ADP, which is converted to AMP. Together with NAD(P)HX epimerase, which catalyzes the epimerization of the S- and R-forms, the enzyme allows the repair of both epimers of NAD(P)HX, a damaged form of NAD(P)H that is a result of enzymatic or heat-dependent hydration.</text>
</comment>
<comment type="function">
    <text evidence="14 19">Bifunctional enzyme that catalyzes the epimerization of the S- and R-forms of NAD(P)HX and the dehydration of the S-form of NAD(P)HX at the expense of ADP, which is converted to AMP. This allows the repair of both epimers of NAD(P)HX, a damaged form of NAD(P)H that is a result of enzymatic or heat-dependent hydration.</text>
</comment>
<dbReference type="Pfam" id="PF03853">
    <property type="entry name" value="YjeF_N"/>
    <property type="match status" value="1"/>
</dbReference>
<dbReference type="NCBIfam" id="TIGR00196">
    <property type="entry name" value="yjeF_cterm"/>
    <property type="match status" value="1"/>
</dbReference>
<dbReference type="Gene3D" id="3.40.50.10260">
    <property type="entry name" value="YjeF N-terminal domain"/>
    <property type="match status" value="1"/>
</dbReference>
<feature type="binding site" evidence="17">
    <location>
        <position position="331"/>
    </location>
    <ligand>
        <name>(6S)-NADPHX</name>
        <dbReference type="ChEBI" id="CHEBI:64076"/>
    </ligand>
</feature>
<keyword evidence="6 17" id="KW-0547">Nucleotide-binding</keyword>
<reference evidence="23" key="1">
    <citation type="submission" date="2016-05" db="EMBL/GenBank/DDBJ databases">
        <authorList>
            <person name="Holder M.E."/>
            <person name="Ajami N.J."/>
            <person name="Petrosino J.F."/>
        </authorList>
    </citation>
    <scope>NUCLEOTIDE SEQUENCE [LARGE SCALE GENOMIC DNA]</scope>
    <source>
        <strain evidence="23">ATCC 700696</strain>
    </source>
</reference>
<dbReference type="Gene3D" id="3.40.1190.20">
    <property type="match status" value="1"/>
</dbReference>
<feature type="domain" description="YjeF C-terminal" evidence="20">
    <location>
        <begin position="232"/>
        <end position="505"/>
    </location>
</feature>
<keyword evidence="5 18" id="KW-0479">Metal-binding</keyword>
<comment type="subunit">
    <text evidence="17">Homotetramer.</text>
</comment>
<gene>
    <name evidence="18" type="primary">nnrE</name>
    <name evidence="17" type="synonym">nnrD</name>
    <name evidence="22" type="ORF">AXF17_06955</name>
</gene>
<dbReference type="EC" id="4.2.1.136" evidence="19"/>
<evidence type="ECO:0000256" key="3">
    <source>
        <dbReference type="ARBA" id="ARBA00006001"/>
    </source>
</evidence>
<comment type="similarity">
    <text evidence="18">Belongs to the NnrE/AIBP family.</text>
</comment>
<feature type="binding site" evidence="18">
    <location>
        <position position="161"/>
    </location>
    <ligand>
        <name>(6S)-NADPHX</name>
        <dbReference type="ChEBI" id="CHEBI:64076"/>
    </ligand>
</feature>
<dbReference type="GO" id="GO:0052855">
    <property type="term" value="F:ADP-dependent NAD(P)H-hydrate dehydratase activity"/>
    <property type="evidence" value="ECO:0007669"/>
    <property type="project" value="UniProtKB-UniRule"/>
</dbReference>
<proteinExistence type="inferred from homology"/>
<dbReference type="PANTHER" id="PTHR12592">
    <property type="entry name" value="ATP-DEPENDENT (S)-NAD(P)H-HYDRATE DEHYDRATASE FAMILY MEMBER"/>
    <property type="match status" value="1"/>
</dbReference>
<evidence type="ECO:0000256" key="8">
    <source>
        <dbReference type="ARBA" id="ARBA00022857"/>
    </source>
</evidence>
<dbReference type="Pfam" id="PF01256">
    <property type="entry name" value="Carb_kinase"/>
    <property type="match status" value="1"/>
</dbReference>
<organism evidence="22 23">
    <name type="scientific">Mogibacterium pumilum</name>
    <dbReference type="NCBI Taxonomy" id="86332"/>
    <lineage>
        <taxon>Bacteria</taxon>
        <taxon>Bacillati</taxon>
        <taxon>Bacillota</taxon>
        <taxon>Clostridia</taxon>
        <taxon>Peptostreptococcales</taxon>
        <taxon>Anaerovoracaceae</taxon>
        <taxon>Mogibacterium</taxon>
    </lineage>
</organism>
<evidence type="ECO:0000256" key="4">
    <source>
        <dbReference type="ARBA" id="ARBA00009524"/>
    </source>
</evidence>
<dbReference type="InterPro" id="IPR017953">
    <property type="entry name" value="Carbohydrate_kinase_pred_CS"/>
</dbReference>
<dbReference type="GO" id="GO:0005524">
    <property type="term" value="F:ATP binding"/>
    <property type="evidence" value="ECO:0007669"/>
    <property type="project" value="UniProtKB-UniRule"/>
</dbReference>
<dbReference type="SUPFAM" id="SSF64153">
    <property type="entry name" value="YjeF N-terminal domain-like"/>
    <property type="match status" value="1"/>
</dbReference>
<dbReference type="RefSeq" id="WP_169711334.1">
    <property type="nucleotide sequence ID" value="NZ_CP016199.1"/>
</dbReference>
<comment type="catalytic activity">
    <reaction evidence="15 17 19">
        <text>(6S)-NADHX + ADP = AMP + phosphate + NADH + H(+)</text>
        <dbReference type="Rhea" id="RHEA:32223"/>
        <dbReference type="ChEBI" id="CHEBI:15378"/>
        <dbReference type="ChEBI" id="CHEBI:43474"/>
        <dbReference type="ChEBI" id="CHEBI:57945"/>
        <dbReference type="ChEBI" id="CHEBI:64074"/>
        <dbReference type="ChEBI" id="CHEBI:456215"/>
        <dbReference type="ChEBI" id="CHEBI:456216"/>
        <dbReference type="EC" id="4.2.1.136"/>
    </reaction>
</comment>
<evidence type="ECO:0000256" key="18">
    <source>
        <dbReference type="HAMAP-Rule" id="MF_01966"/>
    </source>
</evidence>
<dbReference type="CDD" id="cd01171">
    <property type="entry name" value="YXKO-related"/>
    <property type="match status" value="1"/>
</dbReference>